<dbReference type="Gene3D" id="3.90.950.10">
    <property type="match status" value="1"/>
</dbReference>
<organism evidence="5 6">
    <name type="scientific">Alterisphingorhabdus coralli</name>
    <dbReference type="NCBI Taxonomy" id="3071408"/>
    <lineage>
        <taxon>Bacteria</taxon>
        <taxon>Pseudomonadati</taxon>
        <taxon>Pseudomonadota</taxon>
        <taxon>Alphaproteobacteria</taxon>
        <taxon>Sphingomonadales</taxon>
        <taxon>Sphingomonadaceae</taxon>
        <taxon>Alterisphingorhabdus (ex Yan et al. 2024)</taxon>
    </lineage>
</organism>
<gene>
    <name evidence="5" type="ORF">RB602_01710</name>
</gene>
<keyword evidence="2 4" id="KW-0378">Hydrolase</keyword>
<dbReference type="AlphaFoldDB" id="A0AA97F8I1"/>
<dbReference type="InterPro" id="IPR029001">
    <property type="entry name" value="ITPase-like_fam"/>
</dbReference>
<sequence length="198" mass="21542">MNLILASQSQSRQTMLRNAGVPFVEQAAHLDEETLRDGLVDRGTSPRNIADALAEAKALKISLTHGEALVLGSDQILETADGSMLSKAPSPEAAKAHLQRLSGQRHTLHSAAVIAENGEPVWRALESVKMTMRPLSDDFIDDYVAAHWQAIRYCVGCYQMEGAGAQLFARIEGSHFAILGMPLLPVLGFLRERGMLPQ</sequence>
<dbReference type="SUPFAM" id="SSF52972">
    <property type="entry name" value="ITPase-like"/>
    <property type="match status" value="1"/>
</dbReference>
<comment type="subcellular location">
    <subcellularLocation>
        <location evidence="4">Cytoplasm</location>
    </subcellularLocation>
</comment>
<feature type="active site" description="Proton acceptor" evidence="4">
    <location>
        <position position="74"/>
    </location>
</feature>
<dbReference type="EC" id="3.6.1.9" evidence="4"/>
<comment type="similarity">
    <text evidence="4">Belongs to the Maf family.</text>
</comment>
<keyword evidence="3 4" id="KW-0546">Nucleotide metabolism</keyword>
<dbReference type="CDD" id="cd00555">
    <property type="entry name" value="Maf"/>
    <property type="match status" value="1"/>
</dbReference>
<proteinExistence type="inferred from homology"/>
<dbReference type="KEGG" id="acoa:RB602_01710"/>
<dbReference type="PANTHER" id="PTHR43213">
    <property type="entry name" value="BIFUNCTIONAL DTTP/UTP PYROPHOSPHATASE/METHYLTRANSFERASE PROTEIN-RELATED"/>
    <property type="match status" value="1"/>
</dbReference>
<dbReference type="GO" id="GO:0009117">
    <property type="term" value="P:nucleotide metabolic process"/>
    <property type="evidence" value="ECO:0007669"/>
    <property type="project" value="UniProtKB-KW"/>
</dbReference>
<protein>
    <recommendedName>
        <fullName evidence="4">Nucleoside triphosphate pyrophosphatase</fullName>
        <ecNumber evidence="4">3.6.1.9</ecNumber>
    </recommendedName>
    <alternativeName>
        <fullName evidence="4">Nucleotide pyrophosphatase</fullName>
        <shortName evidence="4">Nucleotide PPase</shortName>
    </alternativeName>
</protein>
<name>A0AA97F8I1_9SPHN</name>
<keyword evidence="4" id="KW-0963">Cytoplasm</keyword>
<dbReference type="GO" id="GO:0005737">
    <property type="term" value="C:cytoplasm"/>
    <property type="evidence" value="ECO:0007669"/>
    <property type="project" value="UniProtKB-SubCell"/>
</dbReference>
<keyword evidence="6" id="KW-1185">Reference proteome</keyword>
<dbReference type="Pfam" id="PF02545">
    <property type="entry name" value="Maf"/>
    <property type="match status" value="1"/>
</dbReference>
<evidence type="ECO:0000256" key="4">
    <source>
        <dbReference type="HAMAP-Rule" id="MF_00528"/>
    </source>
</evidence>
<evidence type="ECO:0000256" key="2">
    <source>
        <dbReference type="ARBA" id="ARBA00022801"/>
    </source>
</evidence>
<comment type="catalytic activity">
    <reaction evidence="4">
        <text>a 2'-deoxyribonucleoside 5'-triphosphate + H2O = a 2'-deoxyribonucleoside 5'-phosphate + diphosphate + H(+)</text>
        <dbReference type="Rhea" id="RHEA:44644"/>
        <dbReference type="ChEBI" id="CHEBI:15377"/>
        <dbReference type="ChEBI" id="CHEBI:15378"/>
        <dbReference type="ChEBI" id="CHEBI:33019"/>
        <dbReference type="ChEBI" id="CHEBI:61560"/>
        <dbReference type="ChEBI" id="CHEBI:65317"/>
        <dbReference type="EC" id="3.6.1.9"/>
    </reaction>
</comment>
<comment type="cofactor">
    <cofactor evidence="1 4">
        <name>a divalent metal cation</name>
        <dbReference type="ChEBI" id="CHEBI:60240"/>
    </cofactor>
</comment>
<dbReference type="Proteomes" id="UP001302429">
    <property type="component" value="Chromosome"/>
</dbReference>
<dbReference type="RefSeq" id="WP_317082380.1">
    <property type="nucleotide sequence ID" value="NZ_CP136594.1"/>
</dbReference>
<dbReference type="PANTHER" id="PTHR43213:SF5">
    <property type="entry name" value="BIFUNCTIONAL DTTP_UTP PYROPHOSPHATASE_METHYLTRANSFERASE PROTEIN-RELATED"/>
    <property type="match status" value="1"/>
</dbReference>
<dbReference type="PIRSF" id="PIRSF006305">
    <property type="entry name" value="Maf"/>
    <property type="match status" value="1"/>
</dbReference>
<evidence type="ECO:0000313" key="5">
    <source>
        <dbReference type="EMBL" id="WOE75456.1"/>
    </source>
</evidence>
<evidence type="ECO:0000313" key="6">
    <source>
        <dbReference type="Proteomes" id="UP001302429"/>
    </source>
</evidence>
<evidence type="ECO:0000256" key="3">
    <source>
        <dbReference type="ARBA" id="ARBA00023080"/>
    </source>
</evidence>
<comment type="catalytic activity">
    <reaction evidence="4">
        <text>a ribonucleoside 5'-triphosphate + H2O = a ribonucleoside 5'-phosphate + diphosphate + H(+)</text>
        <dbReference type="Rhea" id="RHEA:23996"/>
        <dbReference type="ChEBI" id="CHEBI:15377"/>
        <dbReference type="ChEBI" id="CHEBI:15378"/>
        <dbReference type="ChEBI" id="CHEBI:33019"/>
        <dbReference type="ChEBI" id="CHEBI:58043"/>
        <dbReference type="ChEBI" id="CHEBI:61557"/>
        <dbReference type="EC" id="3.6.1.9"/>
    </reaction>
</comment>
<dbReference type="EMBL" id="CP136594">
    <property type="protein sequence ID" value="WOE75456.1"/>
    <property type="molecule type" value="Genomic_DNA"/>
</dbReference>
<reference evidence="5 6" key="1">
    <citation type="submission" date="2023-10" db="EMBL/GenBank/DDBJ databases">
        <title>Complete genome sequence of a Sphingomonadaceae bacterium.</title>
        <authorList>
            <person name="Yan C."/>
        </authorList>
    </citation>
    <scope>NUCLEOTIDE SEQUENCE [LARGE SCALE GENOMIC DNA]</scope>
    <source>
        <strain evidence="5 6">SCSIO 66989</strain>
    </source>
</reference>
<comment type="caution">
    <text evidence="4">Lacks conserved residue(s) required for the propagation of feature annotation.</text>
</comment>
<comment type="function">
    <text evidence="4">Nucleoside triphosphate pyrophosphatase. May have a dual role in cell division arrest and in preventing the incorporation of modified nucleotides into cellular nucleic acids.</text>
</comment>
<accession>A0AA97F8I1</accession>
<dbReference type="HAMAP" id="MF_00528">
    <property type="entry name" value="Maf"/>
    <property type="match status" value="1"/>
</dbReference>
<dbReference type="InterPro" id="IPR003697">
    <property type="entry name" value="Maf-like"/>
</dbReference>
<evidence type="ECO:0000256" key="1">
    <source>
        <dbReference type="ARBA" id="ARBA00001968"/>
    </source>
</evidence>
<dbReference type="GO" id="GO:0047429">
    <property type="term" value="F:nucleoside triphosphate diphosphatase activity"/>
    <property type="evidence" value="ECO:0007669"/>
    <property type="project" value="UniProtKB-EC"/>
</dbReference>